<evidence type="ECO:0000256" key="4">
    <source>
        <dbReference type="ARBA" id="ARBA00023163"/>
    </source>
</evidence>
<dbReference type="GO" id="GO:0000977">
    <property type="term" value="F:RNA polymerase II transcription regulatory region sequence-specific DNA binding"/>
    <property type="evidence" value="ECO:0007669"/>
    <property type="project" value="TreeGrafter"/>
</dbReference>
<evidence type="ECO:0000256" key="6">
    <source>
        <dbReference type="SAM" id="MobiDB-lite"/>
    </source>
</evidence>
<dbReference type="InterPro" id="IPR011598">
    <property type="entry name" value="bHLH_dom"/>
</dbReference>
<dbReference type="AlphaFoldDB" id="A0AAU9WT64"/>
<dbReference type="GO" id="GO:0032502">
    <property type="term" value="P:developmental process"/>
    <property type="evidence" value="ECO:0007669"/>
    <property type="project" value="TreeGrafter"/>
</dbReference>
<dbReference type="Proteomes" id="UP001159428">
    <property type="component" value="Unassembled WGS sequence"/>
</dbReference>
<comment type="subcellular location">
    <subcellularLocation>
        <location evidence="1">Nucleus</location>
    </subcellularLocation>
</comment>
<proteinExistence type="predicted"/>
<keyword evidence="5" id="KW-0539">Nucleus</keyword>
<feature type="compositionally biased region" description="Polar residues" evidence="6">
    <location>
        <begin position="15"/>
        <end position="28"/>
    </location>
</feature>
<evidence type="ECO:0000313" key="8">
    <source>
        <dbReference type="EMBL" id="CAH3125351.1"/>
    </source>
</evidence>
<dbReference type="SMART" id="SM00353">
    <property type="entry name" value="HLH"/>
    <property type="match status" value="1"/>
</dbReference>
<dbReference type="Pfam" id="PF00010">
    <property type="entry name" value="HLH"/>
    <property type="match status" value="1"/>
</dbReference>
<name>A0AAU9WT64_9CNID</name>
<evidence type="ECO:0000256" key="2">
    <source>
        <dbReference type="ARBA" id="ARBA00023015"/>
    </source>
</evidence>
<dbReference type="InterPro" id="IPR050283">
    <property type="entry name" value="E-box_TF_Regulators"/>
</dbReference>
<keyword evidence="2" id="KW-0805">Transcription regulation</keyword>
<dbReference type="GO" id="GO:0046983">
    <property type="term" value="F:protein dimerization activity"/>
    <property type="evidence" value="ECO:0007669"/>
    <property type="project" value="InterPro"/>
</dbReference>
<dbReference type="InterPro" id="IPR036638">
    <property type="entry name" value="HLH_DNA-bd_sf"/>
</dbReference>
<sequence>MEQPLKEEKSKSESCDQPSSSAPDTGSSEFPRGSANRKERKRTLTMNTAFAELRDHIPNVPPDTKLSKIKTLRLAISYIKFLMEILEESNEGKTSRSHRNFVADLSFQNEGREKRKRENNPTICSSLRMLVLYSMFFIQQLASQNDSTQRKRGRTGWPQYVWAMELRN</sequence>
<evidence type="ECO:0000256" key="1">
    <source>
        <dbReference type="ARBA" id="ARBA00004123"/>
    </source>
</evidence>
<dbReference type="Gene3D" id="4.10.280.10">
    <property type="entry name" value="Helix-loop-helix DNA-binding domain"/>
    <property type="match status" value="1"/>
</dbReference>
<dbReference type="SUPFAM" id="SSF47459">
    <property type="entry name" value="HLH, helix-loop-helix DNA-binding domain"/>
    <property type="match status" value="1"/>
</dbReference>
<keyword evidence="3" id="KW-0238">DNA-binding</keyword>
<dbReference type="PANTHER" id="PTHR23349">
    <property type="entry name" value="BASIC HELIX-LOOP-HELIX TRANSCRIPTION FACTOR, TWIST"/>
    <property type="match status" value="1"/>
</dbReference>
<dbReference type="CDD" id="cd11466">
    <property type="entry name" value="bHLH_TS_HAND"/>
    <property type="match status" value="1"/>
</dbReference>
<reference evidence="8 9" key="1">
    <citation type="submission" date="2022-05" db="EMBL/GenBank/DDBJ databases">
        <authorList>
            <consortium name="Genoscope - CEA"/>
            <person name="William W."/>
        </authorList>
    </citation>
    <scope>NUCLEOTIDE SEQUENCE [LARGE SCALE GENOMIC DNA]</scope>
</reference>
<evidence type="ECO:0000256" key="3">
    <source>
        <dbReference type="ARBA" id="ARBA00023125"/>
    </source>
</evidence>
<feature type="domain" description="BHLH" evidence="7">
    <location>
        <begin position="30"/>
        <end position="82"/>
    </location>
</feature>
<evidence type="ECO:0000256" key="5">
    <source>
        <dbReference type="ARBA" id="ARBA00023242"/>
    </source>
</evidence>
<organism evidence="8 9">
    <name type="scientific">Pocillopora meandrina</name>
    <dbReference type="NCBI Taxonomy" id="46732"/>
    <lineage>
        <taxon>Eukaryota</taxon>
        <taxon>Metazoa</taxon>
        <taxon>Cnidaria</taxon>
        <taxon>Anthozoa</taxon>
        <taxon>Hexacorallia</taxon>
        <taxon>Scleractinia</taxon>
        <taxon>Astrocoeniina</taxon>
        <taxon>Pocilloporidae</taxon>
        <taxon>Pocillopora</taxon>
    </lineage>
</organism>
<dbReference type="GO" id="GO:0005634">
    <property type="term" value="C:nucleus"/>
    <property type="evidence" value="ECO:0007669"/>
    <property type="project" value="UniProtKB-SubCell"/>
</dbReference>
<comment type="caution">
    <text evidence="8">The sequence shown here is derived from an EMBL/GenBank/DDBJ whole genome shotgun (WGS) entry which is preliminary data.</text>
</comment>
<dbReference type="EMBL" id="CALNXJ010000021">
    <property type="protein sequence ID" value="CAH3125351.1"/>
    <property type="molecule type" value="Genomic_DNA"/>
</dbReference>
<accession>A0AAU9WT64</accession>
<keyword evidence="4" id="KW-0804">Transcription</keyword>
<evidence type="ECO:0000259" key="7">
    <source>
        <dbReference type="PROSITE" id="PS50888"/>
    </source>
</evidence>
<gene>
    <name evidence="8" type="ORF">PMEA_00012072</name>
</gene>
<feature type="region of interest" description="Disordered" evidence="6">
    <location>
        <begin position="1"/>
        <end position="42"/>
    </location>
</feature>
<dbReference type="PANTHER" id="PTHR23349:SF68">
    <property type="entry name" value="FI14601P"/>
    <property type="match status" value="1"/>
</dbReference>
<evidence type="ECO:0000313" key="9">
    <source>
        <dbReference type="Proteomes" id="UP001159428"/>
    </source>
</evidence>
<keyword evidence="9" id="KW-1185">Reference proteome</keyword>
<feature type="compositionally biased region" description="Basic and acidic residues" evidence="6">
    <location>
        <begin position="1"/>
        <end position="14"/>
    </location>
</feature>
<dbReference type="GO" id="GO:0000981">
    <property type="term" value="F:DNA-binding transcription factor activity, RNA polymerase II-specific"/>
    <property type="evidence" value="ECO:0007669"/>
    <property type="project" value="TreeGrafter"/>
</dbReference>
<protein>
    <recommendedName>
        <fullName evidence="7">BHLH domain-containing protein</fullName>
    </recommendedName>
</protein>
<dbReference type="FunFam" id="4.10.280.10:FF:000010">
    <property type="entry name" value="Scleraxis bHLH transcription factor"/>
    <property type="match status" value="1"/>
</dbReference>
<dbReference type="PROSITE" id="PS50888">
    <property type="entry name" value="BHLH"/>
    <property type="match status" value="1"/>
</dbReference>